<evidence type="ECO:0000313" key="7">
    <source>
        <dbReference type="Proteomes" id="UP000318582"/>
    </source>
</evidence>
<dbReference type="HAMAP" id="MF_01401">
    <property type="entry name" value="MsrA"/>
    <property type="match status" value="1"/>
</dbReference>
<dbReference type="PANTHER" id="PTHR43774:SF1">
    <property type="entry name" value="PEPTIDE METHIONINE SULFOXIDE REDUCTASE MSRA 2"/>
    <property type="match status" value="1"/>
</dbReference>
<dbReference type="EMBL" id="QEAQ01000015">
    <property type="protein sequence ID" value="TPX60372.1"/>
    <property type="molecule type" value="Genomic_DNA"/>
</dbReference>
<comment type="caution">
    <text evidence="6">The sequence shown here is derived from an EMBL/GenBank/DDBJ whole genome shotgun (WGS) entry which is preliminary data.</text>
</comment>
<gene>
    <name evidence="6" type="ORF">PhCBS80983_g01799</name>
</gene>
<organism evidence="6 7">
    <name type="scientific">Powellomyces hirtus</name>
    <dbReference type="NCBI Taxonomy" id="109895"/>
    <lineage>
        <taxon>Eukaryota</taxon>
        <taxon>Fungi</taxon>
        <taxon>Fungi incertae sedis</taxon>
        <taxon>Chytridiomycota</taxon>
        <taxon>Chytridiomycota incertae sedis</taxon>
        <taxon>Chytridiomycetes</taxon>
        <taxon>Spizellomycetales</taxon>
        <taxon>Powellomycetaceae</taxon>
        <taxon>Powellomyces</taxon>
    </lineage>
</organism>
<evidence type="ECO:0000256" key="3">
    <source>
        <dbReference type="ARBA" id="ARBA00023002"/>
    </source>
</evidence>
<dbReference type="NCBIfam" id="TIGR00401">
    <property type="entry name" value="msrA"/>
    <property type="match status" value="1"/>
</dbReference>
<dbReference type="STRING" id="109895.A0A507E8Y4"/>
<dbReference type="SUPFAM" id="SSF55068">
    <property type="entry name" value="Peptide methionine sulfoxide reductase"/>
    <property type="match status" value="1"/>
</dbReference>
<accession>A0A507E8Y4</accession>
<keyword evidence="7" id="KW-1185">Reference proteome</keyword>
<dbReference type="Proteomes" id="UP000318582">
    <property type="component" value="Unassembled WGS sequence"/>
</dbReference>
<evidence type="ECO:0000313" key="6">
    <source>
        <dbReference type="EMBL" id="TPX60372.1"/>
    </source>
</evidence>
<feature type="domain" description="Peptide methionine sulphoxide reductase MsrA" evidence="5">
    <location>
        <begin position="21"/>
        <end position="172"/>
    </location>
</feature>
<name>A0A507E8Y4_9FUNG</name>
<sequence length="190" mass="21455">MGSTASGTGFPADPAGQYSLATFGAGCFWGVEKSFQKKYGKSIETLVGYAGGVADQPSYKQVCTGTTNHAEVLQVKYKESEIPYKDLLDFFYRMHDPTTKNRQGGDTGTQYRSAIFYHNEQQKDAANTSIKDLQHHFGKHTISTTIEPMGTFWNAEDYHQDYLNKNPHGYECPTHFERSWDRIHELYGGE</sequence>
<dbReference type="Pfam" id="PF01625">
    <property type="entry name" value="PMSR"/>
    <property type="match status" value="1"/>
</dbReference>
<protein>
    <recommendedName>
        <fullName evidence="2">peptide-methionine (S)-S-oxide reductase</fullName>
        <ecNumber evidence="2">1.8.4.11</ecNumber>
    </recommendedName>
    <alternativeName>
        <fullName evidence="4">Peptide-methionine (S)-S-oxide reductase</fullName>
    </alternativeName>
</protein>
<dbReference type="AlphaFoldDB" id="A0A507E8Y4"/>
<dbReference type="EC" id="1.8.4.11" evidence="2"/>
<keyword evidence="3" id="KW-0560">Oxidoreductase</keyword>
<comment type="similarity">
    <text evidence="1">Belongs to the MsrA Met sulfoxide reductase family.</text>
</comment>
<dbReference type="InterPro" id="IPR002569">
    <property type="entry name" value="Met_Sox_Rdtase_MsrA_dom"/>
</dbReference>
<evidence type="ECO:0000256" key="2">
    <source>
        <dbReference type="ARBA" id="ARBA00012502"/>
    </source>
</evidence>
<evidence type="ECO:0000256" key="4">
    <source>
        <dbReference type="ARBA" id="ARBA00030643"/>
    </source>
</evidence>
<evidence type="ECO:0000259" key="5">
    <source>
        <dbReference type="Pfam" id="PF01625"/>
    </source>
</evidence>
<dbReference type="PANTHER" id="PTHR43774">
    <property type="entry name" value="PEPTIDE METHIONINE SULFOXIDE REDUCTASE"/>
    <property type="match status" value="1"/>
</dbReference>
<proteinExistence type="inferred from homology"/>
<dbReference type="GO" id="GO:0008113">
    <property type="term" value="F:peptide-methionine (S)-S-oxide reductase activity"/>
    <property type="evidence" value="ECO:0007669"/>
    <property type="project" value="UniProtKB-EC"/>
</dbReference>
<reference evidence="6 7" key="1">
    <citation type="journal article" date="2019" name="Sci. Rep.">
        <title>Comparative genomics of chytrid fungi reveal insights into the obligate biotrophic and pathogenic lifestyle of Synchytrium endobioticum.</title>
        <authorList>
            <person name="van de Vossenberg B.T.L.H."/>
            <person name="Warris S."/>
            <person name="Nguyen H.D.T."/>
            <person name="van Gent-Pelzer M.P.E."/>
            <person name="Joly D.L."/>
            <person name="van de Geest H.C."/>
            <person name="Bonants P.J.M."/>
            <person name="Smith D.S."/>
            <person name="Levesque C.A."/>
            <person name="van der Lee T.A.J."/>
        </authorList>
    </citation>
    <scope>NUCLEOTIDE SEQUENCE [LARGE SCALE GENOMIC DNA]</scope>
    <source>
        <strain evidence="6 7">CBS 809.83</strain>
    </source>
</reference>
<evidence type="ECO:0000256" key="1">
    <source>
        <dbReference type="ARBA" id="ARBA00005591"/>
    </source>
</evidence>
<dbReference type="InterPro" id="IPR036509">
    <property type="entry name" value="Met_Sox_Rdtase_MsrA_sf"/>
</dbReference>
<dbReference type="Gene3D" id="3.30.1060.10">
    <property type="entry name" value="Peptide methionine sulphoxide reductase MsrA"/>
    <property type="match status" value="1"/>
</dbReference>